<comment type="caution">
    <text evidence="2">The sequence shown here is derived from an EMBL/GenBank/DDBJ whole genome shotgun (WGS) entry which is preliminary data.</text>
</comment>
<accession>A0A9P9DK80</accession>
<dbReference type="PANTHER" id="PTHR24148:SF80">
    <property type="entry name" value="HETEROKARYON INCOMPATIBILITY DOMAIN-CONTAINING PROTEIN"/>
    <property type="match status" value="1"/>
</dbReference>
<dbReference type="Proteomes" id="UP000700596">
    <property type="component" value="Unassembled WGS sequence"/>
</dbReference>
<dbReference type="Pfam" id="PF06985">
    <property type="entry name" value="HET"/>
    <property type="match status" value="1"/>
</dbReference>
<dbReference type="PANTHER" id="PTHR24148">
    <property type="entry name" value="ANKYRIN REPEAT DOMAIN-CONTAINING PROTEIN 39 HOMOLOG-RELATED"/>
    <property type="match status" value="1"/>
</dbReference>
<proteinExistence type="predicted"/>
<dbReference type="InterPro" id="IPR052895">
    <property type="entry name" value="HetReg/Transcr_Mod"/>
</dbReference>
<dbReference type="OrthoDB" id="2157530at2759"/>
<evidence type="ECO:0000313" key="2">
    <source>
        <dbReference type="EMBL" id="KAH7120793.1"/>
    </source>
</evidence>
<sequence length="732" mass="84819">MANHESSTSRLLFNQSKLPLYKYEPLLSSGSIRVLCLESADDETQPLQGHILQIDREKELAKPTARQAYSAVSYAWGKGSFCQKMLLKSKDSTNANAYLPITENVRTMLVQFRRPHKHRYLWIDAICLNQKDESEKSEQIPLMGEIYKQADKVFFWLGTADGDDIGQVFVIFRLLTASPNRDKIALSFNNAEKNHPEVIKFLRRPFWFRRWILQEKFLATLGIMCCGQHSMPYSLFLSACRLLQIHLPDVYAIQISLSLLQPAHNISSALWDFHQSVCSDKKDRIAALYGLIPLKNQFHLDYKQSYQEIYRQHAVSLAHSIDQRFDLLLHLFHFGALQSEYVSSFPSWIPDWSQKRTPNILCSMICDHSKIKDHRMQYEKSDIKRVETALAGIAIHQTTVSYNRGFPLYLERWKEILKAQEYRFPTPTVFWLCEDERKVQFLNVSWTTQRYGKYGLPIRNVFSIPYDYTPQGSSTDSLTTMKALWASLQKHRADMYGHREILALIYRLLVKSRAKSLKFWTFNRWPYIVMVAMIRIIGIEGDEADKLVKLIFPSGSPQLSHFDLNRVLDLMTELGYIMHELKFALFEIGEEPRSRYILGPSHLDRTMSIIPMDNPLLDRKDPFWTTVCRRITSTFNVYLISAMVVKPLPDERIRIPLAETARVEPSFEKLISPESQTVLPIKATYVGNCAIAANIPWSSLALEYAEDSRSLLESYDQHQTNGWPPPYMISIV</sequence>
<reference evidence="2" key="1">
    <citation type="journal article" date="2021" name="Nat. Commun.">
        <title>Genetic determinants of endophytism in the Arabidopsis root mycobiome.</title>
        <authorList>
            <person name="Mesny F."/>
            <person name="Miyauchi S."/>
            <person name="Thiergart T."/>
            <person name="Pickel B."/>
            <person name="Atanasova L."/>
            <person name="Karlsson M."/>
            <person name="Huettel B."/>
            <person name="Barry K.W."/>
            <person name="Haridas S."/>
            <person name="Chen C."/>
            <person name="Bauer D."/>
            <person name="Andreopoulos W."/>
            <person name="Pangilinan J."/>
            <person name="LaButti K."/>
            <person name="Riley R."/>
            <person name="Lipzen A."/>
            <person name="Clum A."/>
            <person name="Drula E."/>
            <person name="Henrissat B."/>
            <person name="Kohler A."/>
            <person name="Grigoriev I.V."/>
            <person name="Martin F.M."/>
            <person name="Hacquard S."/>
        </authorList>
    </citation>
    <scope>NUCLEOTIDE SEQUENCE</scope>
    <source>
        <strain evidence="2">MPI-CAGE-CH-0243</strain>
    </source>
</reference>
<dbReference type="InterPro" id="IPR010730">
    <property type="entry name" value="HET"/>
</dbReference>
<organism evidence="2 3">
    <name type="scientific">Dendryphion nanum</name>
    <dbReference type="NCBI Taxonomy" id="256645"/>
    <lineage>
        <taxon>Eukaryota</taxon>
        <taxon>Fungi</taxon>
        <taxon>Dikarya</taxon>
        <taxon>Ascomycota</taxon>
        <taxon>Pezizomycotina</taxon>
        <taxon>Dothideomycetes</taxon>
        <taxon>Pleosporomycetidae</taxon>
        <taxon>Pleosporales</taxon>
        <taxon>Torulaceae</taxon>
        <taxon>Dendryphion</taxon>
    </lineage>
</organism>
<keyword evidence="3" id="KW-1185">Reference proteome</keyword>
<name>A0A9P9DK80_9PLEO</name>
<feature type="domain" description="Heterokaryon incompatibility" evidence="1">
    <location>
        <begin position="69"/>
        <end position="215"/>
    </location>
</feature>
<dbReference type="AlphaFoldDB" id="A0A9P9DK80"/>
<protein>
    <submittedName>
        <fullName evidence="2">Heterokaryon incompatibility protein-domain-containing protein</fullName>
    </submittedName>
</protein>
<evidence type="ECO:0000259" key="1">
    <source>
        <dbReference type="Pfam" id="PF06985"/>
    </source>
</evidence>
<gene>
    <name evidence="2" type="ORF">B0J11DRAFT_48836</name>
</gene>
<evidence type="ECO:0000313" key="3">
    <source>
        <dbReference type="Proteomes" id="UP000700596"/>
    </source>
</evidence>
<dbReference type="EMBL" id="JAGMWT010000010">
    <property type="protein sequence ID" value="KAH7120793.1"/>
    <property type="molecule type" value="Genomic_DNA"/>
</dbReference>